<dbReference type="HOGENOM" id="CLU_148589_0_0_5"/>
<feature type="transmembrane region" description="Helical" evidence="7">
    <location>
        <begin position="6"/>
        <end position="27"/>
    </location>
</feature>
<dbReference type="InterPro" id="IPR022781">
    <property type="entry name" value="Flagellar_biosynth_FliO"/>
</dbReference>
<proteinExistence type="inferred from homology"/>
<evidence type="ECO:0000256" key="1">
    <source>
        <dbReference type="ARBA" id="ARBA00022475"/>
    </source>
</evidence>
<dbReference type="PANTHER" id="PTHR38766:SF1">
    <property type="entry name" value="FLAGELLAR PROTEIN FLIO"/>
    <property type="match status" value="1"/>
</dbReference>
<dbReference type="RefSeq" id="WP_011390456.1">
    <property type="nucleotide sequence ID" value="NC_007643.1"/>
</dbReference>
<dbReference type="AlphaFoldDB" id="Q2RQG9"/>
<evidence type="ECO:0000256" key="3">
    <source>
        <dbReference type="ARBA" id="ARBA00022989"/>
    </source>
</evidence>
<keyword evidence="2 7" id="KW-0812">Transmembrane</keyword>
<accession>Q2RQG9</accession>
<evidence type="ECO:0000256" key="8">
    <source>
        <dbReference type="SAM" id="MobiDB-lite"/>
    </source>
</evidence>
<evidence type="ECO:0000256" key="2">
    <source>
        <dbReference type="ARBA" id="ARBA00022692"/>
    </source>
</evidence>
<name>Q2RQG9_RHORT</name>
<keyword evidence="4 7" id="KW-0472">Membrane</keyword>
<comment type="subcellular location">
    <subcellularLocation>
        <location evidence="7">Cell membrane</location>
    </subcellularLocation>
    <subcellularLocation>
        <location evidence="7">Bacterial flagellum basal body</location>
    </subcellularLocation>
</comment>
<dbReference type="PATRIC" id="fig|269796.9.peg.2935"/>
<protein>
    <recommendedName>
        <fullName evidence="7">Flagellar protein</fullName>
    </recommendedName>
</protein>
<gene>
    <name evidence="9" type="ordered locus">Rru_A2829</name>
</gene>
<reference evidence="9 10" key="1">
    <citation type="journal article" date="2011" name="Stand. Genomic Sci.">
        <title>Complete genome sequence of Rhodospirillum rubrum type strain (S1).</title>
        <authorList>
            <person name="Munk A.C."/>
            <person name="Copeland A."/>
            <person name="Lucas S."/>
            <person name="Lapidus A."/>
            <person name="Del Rio T.G."/>
            <person name="Barry K."/>
            <person name="Detter J.C."/>
            <person name="Hammon N."/>
            <person name="Israni S."/>
            <person name="Pitluck S."/>
            <person name="Brettin T."/>
            <person name="Bruce D."/>
            <person name="Han C."/>
            <person name="Tapia R."/>
            <person name="Gilna P."/>
            <person name="Schmutz J."/>
            <person name="Larimer F."/>
            <person name="Land M."/>
            <person name="Kyrpides N.C."/>
            <person name="Mavromatis K."/>
            <person name="Richardson P."/>
            <person name="Rohde M."/>
            <person name="Goker M."/>
            <person name="Klenk H.P."/>
            <person name="Zhang Y."/>
            <person name="Roberts G.P."/>
            <person name="Reslewic S."/>
            <person name="Schwartz D.C."/>
        </authorList>
    </citation>
    <scope>NUCLEOTIDE SEQUENCE [LARGE SCALE GENOMIC DNA]</scope>
    <source>
        <strain evidence="10">ATCC 11170 / ATH 1.1.1 / DSM 467 / LMG 4362 / NCIMB 8255 / S1</strain>
    </source>
</reference>
<keyword evidence="3 7" id="KW-1133">Transmembrane helix</keyword>
<evidence type="ECO:0000256" key="4">
    <source>
        <dbReference type="ARBA" id="ARBA00023136"/>
    </source>
</evidence>
<keyword evidence="5 7" id="KW-0975">Bacterial flagellum</keyword>
<evidence type="ECO:0000313" key="9">
    <source>
        <dbReference type="EMBL" id="ABC23626.1"/>
    </source>
</evidence>
<evidence type="ECO:0000256" key="7">
    <source>
        <dbReference type="RuleBase" id="RU362064"/>
    </source>
</evidence>
<evidence type="ECO:0000256" key="5">
    <source>
        <dbReference type="ARBA" id="ARBA00023143"/>
    </source>
</evidence>
<dbReference type="eggNOG" id="COG3190">
    <property type="taxonomic scope" value="Bacteria"/>
</dbReference>
<dbReference type="Proteomes" id="UP000001929">
    <property type="component" value="Chromosome"/>
</dbReference>
<comment type="similarity">
    <text evidence="6 7">Belongs to the FliO/MopB family.</text>
</comment>
<keyword evidence="1 7" id="KW-1003">Cell membrane</keyword>
<dbReference type="NCBIfam" id="TIGR03500">
    <property type="entry name" value="FliO_TIGR"/>
    <property type="match status" value="1"/>
</dbReference>
<organism evidence="9 10">
    <name type="scientific">Rhodospirillum rubrum (strain ATCC 11170 / ATH 1.1.1 / DSM 467 / LMG 4362 / NCIMB 8255 / S1)</name>
    <dbReference type="NCBI Taxonomy" id="269796"/>
    <lineage>
        <taxon>Bacteria</taxon>
        <taxon>Pseudomonadati</taxon>
        <taxon>Pseudomonadota</taxon>
        <taxon>Alphaproteobacteria</taxon>
        <taxon>Rhodospirillales</taxon>
        <taxon>Rhodospirillaceae</taxon>
        <taxon>Rhodospirillum</taxon>
    </lineage>
</organism>
<evidence type="ECO:0000313" key="10">
    <source>
        <dbReference type="Proteomes" id="UP000001929"/>
    </source>
</evidence>
<dbReference type="PhylomeDB" id="Q2RQG9"/>
<dbReference type="GO" id="GO:0044781">
    <property type="term" value="P:bacterial-type flagellum organization"/>
    <property type="evidence" value="ECO:0007669"/>
    <property type="project" value="UniProtKB-UniRule"/>
</dbReference>
<evidence type="ECO:0000256" key="6">
    <source>
        <dbReference type="ARBA" id="ARBA00037937"/>
    </source>
</evidence>
<feature type="region of interest" description="Disordered" evidence="8">
    <location>
        <begin position="88"/>
        <end position="121"/>
    </location>
</feature>
<dbReference type="KEGG" id="rru:Rru_A2829"/>
<dbReference type="PANTHER" id="PTHR38766">
    <property type="entry name" value="FLAGELLAR PROTEIN FLIO"/>
    <property type="match status" value="1"/>
</dbReference>
<keyword evidence="10" id="KW-1185">Reference proteome</keyword>
<dbReference type="STRING" id="269796.Rru_A2829"/>
<dbReference type="EnsemblBacteria" id="ABC23626">
    <property type="protein sequence ID" value="ABC23626"/>
    <property type="gene ID" value="Rru_A2829"/>
</dbReference>
<dbReference type="Pfam" id="PF04347">
    <property type="entry name" value="FliO"/>
    <property type="match status" value="1"/>
</dbReference>
<dbReference type="GO" id="GO:0005886">
    <property type="term" value="C:plasma membrane"/>
    <property type="evidence" value="ECO:0007669"/>
    <property type="project" value="UniProtKB-SubCell"/>
</dbReference>
<dbReference type="EMBL" id="CP000230">
    <property type="protein sequence ID" value="ABC23626.1"/>
    <property type="molecule type" value="Genomic_DNA"/>
</dbReference>
<sequence length="143" mass="14837">MDMDSYLRFVLALVFVLGLIFALAYLLRRAGGGMMGRSRRGGRRLSVVEATALDPKRRLVLVRRDGVEHLLLVGGATDVVIETITAGSSFPGSSFESDAGPGDAVGSGLTKAPAPSGPSAFARLLGERGAADTPDLPPGRSPS</sequence>
<dbReference type="GO" id="GO:0009425">
    <property type="term" value="C:bacterial-type flagellum basal body"/>
    <property type="evidence" value="ECO:0007669"/>
    <property type="project" value="UniProtKB-SubCell"/>
</dbReference>
<dbReference type="InterPro" id="IPR052205">
    <property type="entry name" value="FliO/MopB"/>
</dbReference>